<accession>A0A8S4PW43</accession>
<evidence type="ECO:0000313" key="2">
    <source>
        <dbReference type="EMBL" id="CAH1797802.1"/>
    </source>
</evidence>
<sequence length="99" mass="11001">QYKAKLLAQSLPSPNGQCTFWGGGVRKDGYGRLSVKWPGSSKFSNTCAHRVSYLVAYPEKIGLDGDISHLCHNRCCINPDHLTLEPHTINNTRLICVNM</sequence>
<keyword evidence="3" id="KW-1185">Reference proteome</keyword>
<dbReference type="GO" id="GO:0004519">
    <property type="term" value="F:endonuclease activity"/>
    <property type="evidence" value="ECO:0007669"/>
    <property type="project" value="InterPro"/>
</dbReference>
<proteinExistence type="predicted"/>
<dbReference type="Proteomes" id="UP000749559">
    <property type="component" value="Unassembled WGS sequence"/>
</dbReference>
<gene>
    <name evidence="2" type="ORF">OFUS_LOCUS22022</name>
</gene>
<evidence type="ECO:0000259" key="1">
    <source>
        <dbReference type="Pfam" id="PF05551"/>
    </source>
</evidence>
<dbReference type="AlphaFoldDB" id="A0A8S4PW43"/>
<evidence type="ECO:0000313" key="3">
    <source>
        <dbReference type="Proteomes" id="UP000749559"/>
    </source>
</evidence>
<feature type="domain" description="Zinc-binding loop region of homing endonuclease" evidence="1">
    <location>
        <begin position="64"/>
        <end position="96"/>
    </location>
</feature>
<protein>
    <recommendedName>
        <fullName evidence="1">Zinc-binding loop region of homing endonuclease domain-containing protein</fullName>
    </recommendedName>
</protein>
<dbReference type="InterPro" id="IPR044930">
    <property type="entry name" value="Homing_endonuclease_His-Me"/>
</dbReference>
<organism evidence="2 3">
    <name type="scientific">Owenia fusiformis</name>
    <name type="common">Polychaete worm</name>
    <dbReference type="NCBI Taxonomy" id="6347"/>
    <lineage>
        <taxon>Eukaryota</taxon>
        <taxon>Metazoa</taxon>
        <taxon>Spiralia</taxon>
        <taxon>Lophotrochozoa</taxon>
        <taxon>Annelida</taxon>
        <taxon>Polychaeta</taxon>
        <taxon>Sedentaria</taxon>
        <taxon>Canalipalpata</taxon>
        <taxon>Sabellida</taxon>
        <taxon>Oweniida</taxon>
        <taxon>Oweniidae</taxon>
        <taxon>Owenia</taxon>
    </lineage>
</organism>
<feature type="non-terminal residue" evidence="2">
    <location>
        <position position="1"/>
    </location>
</feature>
<dbReference type="InterPro" id="IPR008704">
    <property type="entry name" value="Endonuclease_Zinc-binding_loop"/>
</dbReference>
<reference evidence="2" key="1">
    <citation type="submission" date="2022-03" db="EMBL/GenBank/DDBJ databases">
        <authorList>
            <person name="Martin C."/>
        </authorList>
    </citation>
    <scope>NUCLEOTIDE SEQUENCE</scope>
</reference>
<dbReference type="InterPro" id="IPR044925">
    <property type="entry name" value="His-Me_finger_sf"/>
</dbReference>
<comment type="caution">
    <text evidence="2">The sequence shown here is derived from an EMBL/GenBank/DDBJ whole genome shotgun (WGS) entry which is preliminary data.</text>
</comment>
<dbReference type="Gene3D" id="3.90.75.10">
    <property type="entry name" value="Homing Intron 3 (I-ppo) Encoded Endonuclease, Chain A"/>
    <property type="match status" value="1"/>
</dbReference>
<name>A0A8S4PW43_OWEFU</name>
<dbReference type="Pfam" id="PF05551">
    <property type="entry name" value="zf-His_Me_endon"/>
    <property type="match status" value="1"/>
</dbReference>
<dbReference type="EMBL" id="CAIIXF020000010">
    <property type="protein sequence ID" value="CAH1797802.1"/>
    <property type="molecule type" value="Genomic_DNA"/>
</dbReference>
<dbReference type="OrthoDB" id="6142332at2759"/>
<dbReference type="SUPFAM" id="SSF54060">
    <property type="entry name" value="His-Me finger endonucleases"/>
    <property type="match status" value="1"/>
</dbReference>
<feature type="non-terminal residue" evidence="2">
    <location>
        <position position="99"/>
    </location>
</feature>